<proteinExistence type="predicted"/>
<evidence type="ECO:0000256" key="1">
    <source>
        <dbReference type="SAM" id="Phobius"/>
    </source>
</evidence>
<feature type="transmembrane region" description="Helical" evidence="1">
    <location>
        <begin position="37"/>
        <end position="58"/>
    </location>
</feature>
<evidence type="ECO:0000313" key="3">
    <source>
        <dbReference type="Proteomes" id="UP000018888"/>
    </source>
</evidence>
<organism evidence="2 3">
    <name type="scientific">Rhizophagus irregularis (strain DAOM 181602 / DAOM 197198 / MUCL 43194)</name>
    <name type="common">Arbuscular mycorrhizal fungus</name>
    <name type="synonym">Glomus intraradices</name>
    <dbReference type="NCBI Taxonomy" id="747089"/>
    <lineage>
        <taxon>Eukaryota</taxon>
        <taxon>Fungi</taxon>
        <taxon>Fungi incertae sedis</taxon>
        <taxon>Mucoromycota</taxon>
        <taxon>Glomeromycotina</taxon>
        <taxon>Glomeromycetes</taxon>
        <taxon>Glomerales</taxon>
        <taxon>Glomeraceae</taxon>
        <taxon>Rhizophagus</taxon>
    </lineage>
</organism>
<reference evidence="2 3" key="2">
    <citation type="journal article" date="2018" name="New Phytol.">
        <title>High intraspecific genome diversity in the model arbuscular mycorrhizal symbiont Rhizophagus irregularis.</title>
        <authorList>
            <person name="Chen E.C.H."/>
            <person name="Morin E."/>
            <person name="Beaudet D."/>
            <person name="Noel J."/>
            <person name="Yildirir G."/>
            <person name="Ndikumana S."/>
            <person name="Charron P."/>
            <person name="St-Onge C."/>
            <person name="Giorgi J."/>
            <person name="Kruger M."/>
            <person name="Marton T."/>
            <person name="Ropars J."/>
            <person name="Grigoriev I.V."/>
            <person name="Hainaut M."/>
            <person name="Henrissat B."/>
            <person name="Roux C."/>
            <person name="Martin F."/>
            <person name="Corradi N."/>
        </authorList>
    </citation>
    <scope>NUCLEOTIDE SEQUENCE [LARGE SCALE GENOMIC DNA]</scope>
    <source>
        <strain evidence="2 3">DAOM 197198</strain>
    </source>
</reference>
<feature type="non-terminal residue" evidence="2">
    <location>
        <position position="1"/>
    </location>
</feature>
<keyword evidence="3" id="KW-1185">Reference proteome</keyword>
<name>A0A2P4QV76_RHIID</name>
<dbReference type="EMBL" id="AUPC02000010">
    <property type="protein sequence ID" value="POG81564.1"/>
    <property type="molecule type" value="Genomic_DNA"/>
</dbReference>
<keyword evidence="1" id="KW-1133">Transmembrane helix</keyword>
<sequence length="74" mass="9181">FYYFMYYEISLRILFIKHKSNIVMPLRDRITFMDNSMLIPATLNGLYFMCNNFFYIFIYDINWHYDVLLAKIKI</sequence>
<reference evidence="2 3" key="1">
    <citation type="journal article" date="2013" name="Proc. Natl. Acad. Sci. U.S.A.">
        <title>Genome of an arbuscular mycorrhizal fungus provides insight into the oldest plant symbiosis.</title>
        <authorList>
            <person name="Tisserant E."/>
            <person name="Malbreil M."/>
            <person name="Kuo A."/>
            <person name="Kohler A."/>
            <person name="Symeonidi A."/>
            <person name="Balestrini R."/>
            <person name="Charron P."/>
            <person name="Duensing N."/>
            <person name="Frei Dit Frey N."/>
            <person name="Gianinazzi-Pearson V."/>
            <person name="Gilbert L.B."/>
            <person name="Handa Y."/>
            <person name="Herr J.R."/>
            <person name="Hijri M."/>
            <person name="Koul R."/>
            <person name="Kawaguchi M."/>
            <person name="Krajinski F."/>
            <person name="Lammers P.J."/>
            <person name="Masclaux F.G."/>
            <person name="Murat C."/>
            <person name="Morin E."/>
            <person name="Ndikumana S."/>
            <person name="Pagni M."/>
            <person name="Petitpierre D."/>
            <person name="Requena N."/>
            <person name="Rosikiewicz P."/>
            <person name="Riley R."/>
            <person name="Saito K."/>
            <person name="San Clemente H."/>
            <person name="Shapiro H."/>
            <person name="van Tuinen D."/>
            <person name="Becard G."/>
            <person name="Bonfante P."/>
            <person name="Paszkowski U."/>
            <person name="Shachar-Hill Y.Y."/>
            <person name="Tuskan G.A."/>
            <person name="Young P.W."/>
            <person name="Sanders I.R."/>
            <person name="Henrissat B."/>
            <person name="Rensing S.A."/>
            <person name="Grigoriev I.V."/>
            <person name="Corradi N."/>
            <person name="Roux C."/>
            <person name="Martin F."/>
        </authorList>
    </citation>
    <scope>NUCLEOTIDE SEQUENCE [LARGE SCALE GENOMIC DNA]</scope>
    <source>
        <strain evidence="2 3">DAOM 197198</strain>
    </source>
</reference>
<accession>A0A2P4QV76</accession>
<protein>
    <submittedName>
        <fullName evidence="2">Uncharacterized protein</fullName>
    </submittedName>
</protein>
<dbReference type="AlphaFoldDB" id="A0A2P4QV76"/>
<keyword evidence="1" id="KW-0472">Membrane</keyword>
<keyword evidence="1" id="KW-0812">Transmembrane</keyword>
<comment type="caution">
    <text evidence="2">The sequence shown here is derived from an EMBL/GenBank/DDBJ whole genome shotgun (WGS) entry which is preliminary data.</text>
</comment>
<gene>
    <name evidence="2" type="ORF">GLOIN_2v1506309</name>
</gene>
<dbReference type="Proteomes" id="UP000018888">
    <property type="component" value="Unassembled WGS sequence"/>
</dbReference>
<evidence type="ECO:0000313" key="2">
    <source>
        <dbReference type="EMBL" id="POG81564.1"/>
    </source>
</evidence>